<keyword evidence="3" id="KW-0489">Methyltransferase</keyword>
<protein>
    <submittedName>
        <fullName evidence="9">Histone-lysine N-methyltransferase SUVR3 isoform X1</fullName>
    </submittedName>
</protein>
<evidence type="ECO:0000313" key="8">
    <source>
        <dbReference type="Proteomes" id="UP000189703"/>
    </source>
</evidence>
<dbReference type="InterPro" id="IPR050973">
    <property type="entry name" value="H3K9_Histone-Lys_N-MTase"/>
</dbReference>
<dbReference type="PROSITE" id="PS50280">
    <property type="entry name" value="SET"/>
    <property type="match status" value="1"/>
</dbReference>
<dbReference type="CDD" id="cd09917">
    <property type="entry name" value="F-box_SF"/>
    <property type="match status" value="1"/>
</dbReference>
<keyword evidence="6" id="KW-0479">Metal-binding</keyword>
<accession>A0A1U7ZCI7</accession>
<gene>
    <name evidence="9" type="primary">LOC104588683</name>
</gene>
<dbReference type="SMART" id="SM00317">
    <property type="entry name" value="SET"/>
    <property type="match status" value="1"/>
</dbReference>
<dbReference type="PROSITE" id="PS50868">
    <property type="entry name" value="POST_SET"/>
    <property type="match status" value="1"/>
</dbReference>
<evidence type="ECO:0000256" key="2">
    <source>
        <dbReference type="ARBA" id="ARBA00022454"/>
    </source>
</evidence>
<evidence type="ECO:0000256" key="4">
    <source>
        <dbReference type="ARBA" id="ARBA00022679"/>
    </source>
</evidence>
<dbReference type="InterPro" id="IPR001214">
    <property type="entry name" value="SET_dom"/>
</dbReference>
<organism evidence="8 9">
    <name type="scientific">Nelumbo nucifera</name>
    <name type="common">Sacred lotus</name>
    <dbReference type="NCBI Taxonomy" id="4432"/>
    <lineage>
        <taxon>Eukaryota</taxon>
        <taxon>Viridiplantae</taxon>
        <taxon>Streptophyta</taxon>
        <taxon>Embryophyta</taxon>
        <taxon>Tracheophyta</taxon>
        <taxon>Spermatophyta</taxon>
        <taxon>Magnoliopsida</taxon>
        <taxon>Proteales</taxon>
        <taxon>Nelumbonaceae</taxon>
        <taxon>Nelumbo</taxon>
    </lineage>
</organism>
<dbReference type="SUPFAM" id="SSF82199">
    <property type="entry name" value="SET domain"/>
    <property type="match status" value="1"/>
</dbReference>
<evidence type="ECO:0000256" key="3">
    <source>
        <dbReference type="ARBA" id="ARBA00022603"/>
    </source>
</evidence>
<keyword evidence="2" id="KW-0158">Chromosome</keyword>
<dbReference type="InterPro" id="IPR003616">
    <property type="entry name" value="Post-SET_dom"/>
</dbReference>
<keyword evidence="4" id="KW-0808">Transferase</keyword>
<dbReference type="FunCoup" id="A0A1U7ZCI7">
    <property type="interactions" value="1308"/>
</dbReference>
<dbReference type="RefSeq" id="XP_010245019.1">
    <property type="nucleotide sequence ID" value="XM_010246717.2"/>
</dbReference>
<dbReference type="KEGG" id="nnu:104588683"/>
<evidence type="ECO:0000256" key="6">
    <source>
        <dbReference type="ARBA" id="ARBA00022723"/>
    </source>
</evidence>
<dbReference type="STRING" id="4432.A0A1U7ZCI7"/>
<keyword evidence="7" id="KW-0862">Zinc</keyword>
<dbReference type="GO" id="GO:0005694">
    <property type="term" value="C:chromosome"/>
    <property type="evidence" value="ECO:0007669"/>
    <property type="project" value="UniProtKB-SubCell"/>
</dbReference>
<dbReference type="Pfam" id="PF00856">
    <property type="entry name" value="SET"/>
    <property type="match status" value="1"/>
</dbReference>
<dbReference type="Proteomes" id="UP000189703">
    <property type="component" value="Unplaced"/>
</dbReference>
<dbReference type="GO" id="GO:0046872">
    <property type="term" value="F:metal ion binding"/>
    <property type="evidence" value="ECO:0007669"/>
    <property type="project" value="UniProtKB-KW"/>
</dbReference>
<sequence>MFQESKKICSRTAEEELFECAELVLPWLPLSDLASMSSTCKSLRQIAKAITTRRIFDASRSLEKHPIPFINTVDAQPYSYFIYTPSQILGLPDSSPIYQPWGSNPKIPISNSCPMTDLNLTIGLVSSVVENCSGCVCKNCSRVTKDGDLECPCWSIQPELMGSCLVSEMMTECGSSCVCGLDCANRLTQQGVSVRLKIVKHRRKGWGVEAAQFIGCGKFICEYAGELLTTEEARKRQQKYDELSSSVHFSSALLVVREHLPSGKACMRVNIDATRVGNIARFINHSCDGGNLMTVLVRSSGALLPRICFFASRDIQEGEELTFSYGDVRTRLKGLQCFCGSSGCVGLLPSEQT</sequence>
<keyword evidence="8" id="KW-1185">Reference proteome</keyword>
<evidence type="ECO:0000256" key="1">
    <source>
        <dbReference type="ARBA" id="ARBA00004286"/>
    </source>
</evidence>
<dbReference type="PANTHER" id="PTHR46223">
    <property type="entry name" value="HISTONE-LYSINE N-METHYLTRANSFERASE SUV39H"/>
    <property type="match status" value="1"/>
</dbReference>
<evidence type="ECO:0000256" key="5">
    <source>
        <dbReference type="ARBA" id="ARBA00022691"/>
    </source>
</evidence>
<dbReference type="GeneID" id="104588683"/>
<evidence type="ECO:0000313" key="9">
    <source>
        <dbReference type="RefSeq" id="XP_010245019.1"/>
    </source>
</evidence>
<proteinExistence type="predicted"/>
<dbReference type="GO" id="GO:0003690">
    <property type="term" value="F:double-stranded DNA binding"/>
    <property type="evidence" value="ECO:0000318"/>
    <property type="project" value="GO_Central"/>
</dbReference>
<evidence type="ECO:0000256" key="7">
    <source>
        <dbReference type="ARBA" id="ARBA00022833"/>
    </source>
</evidence>
<dbReference type="PANTHER" id="PTHR46223:SF3">
    <property type="entry name" value="HISTONE-LYSINE N-METHYLTRANSFERASE SET-23"/>
    <property type="match status" value="1"/>
</dbReference>
<name>A0A1U7ZCI7_NELNU</name>
<dbReference type="AlphaFoldDB" id="A0A1U7ZCI7"/>
<dbReference type="OMA" id="GLECENR"/>
<comment type="subcellular location">
    <subcellularLocation>
        <location evidence="1">Chromosome</location>
    </subcellularLocation>
</comment>
<keyword evidence="5" id="KW-0949">S-adenosyl-L-methionine</keyword>
<dbReference type="Gene3D" id="2.170.270.10">
    <property type="entry name" value="SET domain"/>
    <property type="match status" value="1"/>
</dbReference>
<reference evidence="9" key="1">
    <citation type="submission" date="2025-08" db="UniProtKB">
        <authorList>
            <consortium name="RefSeq"/>
        </authorList>
    </citation>
    <scope>IDENTIFICATION</scope>
</reference>
<dbReference type="InterPro" id="IPR046341">
    <property type="entry name" value="SET_dom_sf"/>
</dbReference>
<dbReference type="eggNOG" id="KOG1082">
    <property type="taxonomic scope" value="Eukaryota"/>
</dbReference>
<dbReference type="GO" id="GO:0032259">
    <property type="term" value="P:methylation"/>
    <property type="evidence" value="ECO:0007669"/>
    <property type="project" value="UniProtKB-KW"/>
</dbReference>
<dbReference type="GO" id="GO:0042054">
    <property type="term" value="F:histone methyltransferase activity"/>
    <property type="evidence" value="ECO:0000318"/>
    <property type="project" value="GO_Central"/>
</dbReference>
<dbReference type="OrthoDB" id="5792673at2759"/>